<dbReference type="InterPro" id="IPR045851">
    <property type="entry name" value="AMP-bd_C_sf"/>
</dbReference>
<dbReference type="PANTHER" id="PTHR30046">
    <property type="entry name" value="FLAGELLAR M-RING PROTEIN"/>
    <property type="match status" value="1"/>
</dbReference>
<reference evidence="14 15" key="1">
    <citation type="submission" date="2019-06" db="EMBL/GenBank/DDBJ databases">
        <title>Erythrobacter insulae sp. nov., isolated from a tidal flat.</title>
        <authorList>
            <person name="Yoon J.-H."/>
        </authorList>
    </citation>
    <scope>NUCLEOTIDE SEQUENCE [LARGE SCALE GENOMIC DNA]</scope>
    <source>
        <strain evidence="14 15">JBTF-M21</strain>
    </source>
</reference>
<dbReference type="Proteomes" id="UP000316343">
    <property type="component" value="Unassembled WGS sequence"/>
</dbReference>
<keyword evidence="14" id="KW-0282">Flagellum</keyword>
<name>A0A547PAK1_9SPHN</name>
<evidence type="ECO:0000313" key="14">
    <source>
        <dbReference type="EMBL" id="TRD11064.1"/>
    </source>
</evidence>
<dbReference type="PIRSF" id="PIRSF004862">
    <property type="entry name" value="FliF"/>
    <property type="match status" value="1"/>
</dbReference>
<dbReference type="PANTHER" id="PTHR30046:SF0">
    <property type="entry name" value="FLAGELLAR M-RING PROTEIN"/>
    <property type="match status" value="1"/>
</dbReference>
<evidence type="ECO:0000313" key="15">
    <source>
        <dbReference type="Proteomes" id="UP000316343"/>
    </source>
</evidence>
<dbReference type="OrthoDB" id="9807026at2"/>
<feature type="region of interest" description="Disordered" evidence="10">
    <location>
        <begin position="487"/>
        <end position="519"/>
    </location>
</feature>
<accession>A0A547PAK1</accession>
<evidence type="ECO:0000256" key="8">
    <source>
        <dbReference type="ARBA" id="ARBA00023143"/>
    </source>
</evidence>
<dbReference type="EMBL" id="VHJK01000001">
    <property type="protein sequence ID" value="TRD11064.1"/>
    <property type="molecule type" value="Genomic_DNA"/>
</dbReference>
<proteinExistence type="inferred from homology"/>
<keyword evidence="14" id="KW-0966">Cell projection</keyword>
<dbReference type="AlphaFoldDB" id="A0A547PAK1"/>
<organism evidence="14 15">
    <name type="scientific">Erythrobacter insulae</name>
    <dbReference type="NCBI Taxonomy" id="2584124"/>
    <lineage>
        <taxon>Bacteria</taxon>
        <taxon>Pseudomonadati</taxon>
        <taxon>Pseudomonadota</taxon>
        <taxon>Alphaproteobacteria</taxon>
        <taxon>Sphingomonadales</taxon>
        <taxon>Erythrobacteraceae</taxon>
        <taxon>Erythrobacter/Porphyrobacter group</taxon>
        <taxon>Erythrobacter</taxon>
    </lineage>
</organism>
<dbReference type="RefSeq" id="WP_142787328.1">
    <property type="nucleotide sequence ID" value="NZ_VHJK01000001.1"/>
</dbReference>
<feature type="domain" description="Flagellar M-ring N-terminal" evidence="12">
    <location>
        <begin position="77"/>
        <end position="246"/>
    </location>
</feature>
<sequence length="550" mass="57779">MADPTMPVPANGAAVPVAQPASLSGLSTGLNAGGFGEQIRAFTSQPAVRRALPALAGLGTIAVVAALYLAIADGPQRILYSSLSDGERAKVIETLDRSGIGYSIDAGTGVVTVGEDDLYRARMAVASDGGLAAPEGASEMLDAIPLGSSRTLEGERLRLARERELMLTIREIDGIEAVRVHLATPERSVFVRETNAPTASVMVRLVSGRSLGQDQVEAIVNLVSGSVPGMTAQSVRVVDQNGRLLSSVRDRAMDGLLLQREFEGKLRDQVNALLMPLLGDGSFSSQVQVKLDQSEVTAARESYDKDGSVRSESERSAVRSAGAEAGGVPGVTANTPPPDAELVDEAPQATEAALDPDAPGVQPPGDSESSIRRDYELGREVAVTSTRPGGLVKLSVAVAVSDAALKAAAPLTAEQLQSLVSAAVGADEARGDTVEIVVSAFETTEITPPAFYEQPWFAMALRYGTALLAVLLVLLMVVRPLMKRMRNEDRDPNADNDAEPIVANEGNQNSSGDDLPRQVELARQLAVAQPERAVEALQRMLEPPAEKADA</sequence>
<dbReference type="GO" id="GO:0005886">
    <property type="term" value="C:plasma membrane"/>
    <property type="evidence" value="ECO:0007669"/>
    <property type="project" value="UniProtKB-SubCell"/>
</dbReference>
<gene>
    <name evidence="14" type="primary">fliF</name>
    <name evidence="14" type="ORF">FGU71_03825</name>
</gene>
<dbReference type="InterPro" id="IPR013556">
    <property type="entry name" value="Flag_M-ring_C"/>
</dbReference>
<keyword evidence="15" id="KW-1185">Reference proteome</keyword>
<evidence type="ECO:0000259" key="12">
    <source>
        <dbReference type="Pfam" id="PF01514"/>
    </source>
</evidence>
<feature type="compositionally biased region" description="Basic and acidic residues" evidence="10">
    <location>
        <begin position="301"/>
        <end position="317"/>
    </location>
</feature>
<dbReference type="InterPro" id="IPR000067">
    <property type="entry name" value="FlgMring_FliF"/>
</dbReference>
<feature type="transmembrane region" description="Helical" evidence="11">
    <location>
        <begin position="51"/>
        <end position="71"/>
    </location>
</feature>
<keyword evidence="4" id="KW-1003">Cell membrane</keyword>
<keyword evidence="14" id="KW-0969">Cilium</keyword>
<evidence type="ECO:0000256" key="3">
    <source>
        <dbReference type="ARBA" id="ARBA00007971"/>
    </source>
</evidence>
<evidence type="ECO:0000256" key="5">
    <source>
        <dbReference type="ARBA" id="ARBA00022692"/>
    </source>
</evidence>
<evidence type="ECO:0000256" key="9">
    <source>
        <dbReference type="PIRNR" id="PIRNR004862"/>
    </source>
</evidence>
<comment type="similarity">
    <text evidence="3 9">Belongs to the FliF family.</text>
</comment>
<dbReference type="PRINTS" id="PR01009">
    <property type="entry name" value="FLGMRINGFLIF"/>
</dbReference>
<dbReference type="InterPro" id="IPR006182">
    <property type="entry name" value="FliF_N_dom"/>
</dbReference>
<dbReference type="GO" id="GO:0071973">
    <property type="term" value="P:bacterial-type flagellum-dependent cell motility"/>
    <property type="evidence" value="ECO:0007669"/>
    <property type="project" value="InterPro"/>
</dbReference>
<dbReference type="InterPro" id="IPR043427">
    <property type="entry name" value="YscJ/FliF"/>
</dbReference>
<feature type="domain" description="Flagellar M-ring C-terminal" evidence="13">
    <location>
        <begin position="274"/>
        <end position="441"/>
    </location>
</feature>
<evidence type="ECO:0000256" key="6">
    <source>
        <dbReference type="ARBA" id="ARBA00022989"/>
    </source>
</evidence>
<dbReference type="GO" id="GO:0009431">
    <property type="term" value="C:bacterial-type flagellum basal body, MS ring"/>
    <property type="evidence" value="ECO:0007669"/>
    <property type="project" value="InterPro"/>
</dbReference>
<keyword evidence="7 11" id="KW-0472">Membrane</keyword>
<evidence type="ECO:0000256" key="2">
    <source>
        <dbReference type="ARBA" id="ARBA00004651"/>
    </source>
</evidence>
<evidence type="ECO:0000256" key="7">
    <source>
        <dbReference type="ARBA" id="ARBA00023136"/>
    </source>
</evidence>
<comment type="subcellular location">
    <subcellularLocation>
        <location evidence="1 9">Bacterial flagellum basal body</location>
    </subcellularLocation>
    <subcellularLocation>
        <location evidence="2">Cell membrane</location>
        <topology evidence="2">Multi-pass membrane protein</topology>
    </subcellularLocation>
</comment>
<dbReference type="GO" id="GO:0003774">
    <property type="term" value="F:cytoskeletal motor activity"/>
    <property type="evidence" value="ECO:0007669"/>
    <property type="project" value="InterPro"/>
</dbReference>
<dbReference type="NCBIfam" id="TIGR00206">
    <property type="entry name" value="fliF"/>
    <property type="match status" value="1"/>
</dbReference>
<feature type="region of interest" description="Disordered" evidence="10">
    <location>
        <begin position="298"/>
        <end position="342"/>
    </location>
</feature>
<evidence type="ECO:0000256" key="11">
    <source>
        <dbReference type="SAM" id="Phobius"/>
    </source>
</evidence>
<keyword evidence="8 9" id="KW-0975">Bacterial flagellum</keyword>
<evidence type="ECO:0000259" key="13">
    <source>
        <dbReference type="Pfam" id="PF08345"/>
    </source>
</evidence>
<dbReference type="Gene3D" id="3.30.300.30">
    <property type="match status" value="1"/>
</dbReference>
<protein>
    <recommendedName>
        <fullName evidence="9">Flagellar M-ring protein</fullName>
    </recommendedName>
</protein>
<keyword evidence="5 11" id="KW-0812">Transmembrane</keyword>
<evidence type="ECO:0000256" key="4">
    <source>
        <dbReference type="ARBA" id="ARBA00022475"/>
    </source>
</evidence>
<comment type="caution">
    <text evidence="14">The sequence shown here is derived from an EMBL/GenBank/DDBJ whole genome shotgun (WGS) entry which is preliminary data.</text>
</comment>
<evidence type="ECO:0000256" key="10">
    <source>
        <dbReference type="SAM" id="MobiDB-lite"/>
    </source>
</evidence>
<dbReference type="Pfam" id="PF01514">
    <property type="entry name" value="YscJ_FliF"/>
    <property type="match status" value="1"/>
</dbReference>
<feature type="transmembrane region" description="Helical" evidence="11">
    <location>
        <begin position="456"/>
        <end position="478"/>
    </location>
</feature>
<evidence type="ECO:0000256" key="1">
    <source>
        <dbReference type="ARBA" id="ARBA00004117"/>
    </source>
</evidence>
<keyword evidence="6 11" id="KW-1133">Transmembrane helix</keyword>
<comment type="function">
    <text evidence="9">The M ring may be actively involved in energy transduction.</text>
</comment>
<dbReference type="Pfam" id="PF08345">
    <property type="entry name" value="YscJ_FliF_C"/>
    <property type="match status" value="1"/>
</dbReference>